<dbReference type="PANTHER" id="PTHR11636">
    <property type="entry name" value="POU DOMAIN"/>
    <property type="match status" value="1"/>
</dbReference>
<keyword evidence="3" id="KW-0805">Transcription regulation</keyword>
<dbReference type="EMBL" id="KB311062">
    <property type="protein sequence ID" value="ELT90027.1"/>
    <property type="molecule type" value="Genomic_DNA"/>
</dbReference>
<feature type="DNA-binding region" description="Homeobox" evidence="9">
    <location>
        <begin position="74"/>
        <end position="133"/>
    </location>
</feature>
<keyword evidence="8 9" id="KW-0539">Nucleus</keyword>
<keyword evidence="7 11" id="KW-0804">Transcription</keyword>
<evidence type="ECO:0000256" key="3">
    <source>
        <dbReference type="ARBA" id="ARBA00023015"/>
    </source>
</evidence>
<dbReference type="EMBL" id="AMQN01003148">
    <property type="status" value="NOT_ANNOTATED_CDS"/>
    <property type="molecule type" value="Genomic_DNA"/>
</dbReference>
<dbReference type="SUPFAM" id="SSF47413">
    <property type="entry name" value="lambda repressor-like DNA-binding domains"/>
    <property type="match status" value="1"/>
</dbReference>
<dbReference type="PROSITE" id="PS51179">
    <property type="entry name" value="POU_3"/>
    <property type="match status" value="1"/>
</dbReference>
<evidence type="ECO:0000313" key="15">
    <source>
        <dbReference type="EnsemblMetazoa" id="CapteP206399"/>
    </source>
</evidence>
<dbReference type="InterPro" id="IPR009057">
    <property type="entry name" value="Homeodomain-like_sf"/>
</dbReference>
<dbReference type="SMART" id="SM00389">
    <property type="entry name" value="HOX"/>
    <property type="match status" value="1"/>
</dbReference>
<dbReference type="STRING" id="283909.R7TEX1"/>
<dbReference type="Proteomes" id="UP000014760">
    <property type="component" value="Unassembled WGS sequence"/>
</dbReference>
<dbReference type="AlphaFoldDB" id="R7TEX1"/>
<dbReference type="InterPro" id="IPR000327">
    <property type="entry name" value="POU_dom"/>
</dbReference>
<evidence type="ECO:0000256" key="10">
    <source>
        <dbReference type="RuleBase" id="RU000682"/>
    </source>
</evidence>
<keyword evidence="4 9" id="KW-0238">DNA-binding</keyword>
<dbReference type="InterPro" id="IPR001356">
    <property type="entry name" value="HD"/>
</dbReference>
<dbReference type="HOGENOM" id="CLU_1671025_0_0_1"/>
<evidence type="ECO:0000259" key="12">
    <source>
        <dbReference type="PROSITE" id="PS50071"/>
    </source>
</evidence>
<evidence type="ECO:0000256" key="2">
    <source>
        <dbReference type="ARBA" id="ARBA00008811"/>
    </source>
</evidence>
<dbReference type="Gene3D" id="1.10.260.40">
    <property type="entry name" value="lambda repressor-like DNA-binding domains"/>
    <property type="match status" value="1"/>
</dbReference>
<sequence length="158" mass="18130">MPGCKRKEIMHSEYRGNSLAKVHGSVFSQTTICRFENLQLSYKNACKLRPILEQWLHDAEAACVDDKSGTMDRRRKRRTTISALAKDALEAHFTRQPKPSSYDIARVASSLRLDKEVVRVWFCNRRQRDKRVKSSLTSGLMSASSSDYDIANAYYSYV</sequence>
<evidence type="ECO:0000256" key="9">
    <source>
        <dbReference type="PROSITE-ProRule" id="PRU00108"/>
    </source>
</evidence>
<evidence type="ECO:0000256" key="1">
    <source>
        <dbReference type="ARBA" id="ARBA00004123"/>
    </source>
</evidence>
<protein>
    <recommendedName>
        <fullName evidence="11">POU domain protein</fullName>
    </recommendedName>
</protein>
<dbReference type="EnsemblMetazoa" id="CapteT206399">
    <property type="protein sequence ID" value="CapteP206399"/>
    <property type="gene ID" value="CapteG206399"/>
</dbReference>
<dbReference type="GO" id="GO:0000981">
    <property type="term" value="F:DNA-binding transcription factor activity, RNA polymerase II-specific"/>
    <property type="evidence" value="ECO:0007669"/>
    <property type="project" value="InterPro"/>
</dbReference>
<dbReference type="InterPro" id="IPR017970">
    <property type="entry name" value="Homeobox_CS"/>
</dbReference>
<evidence type="ECO:0000313" key="14">
    <source>
        <dbReference type="EMBL" id="ELT90027.1"/>
    </source>
</evidence>
<dbReference type="Pfam" id="PF00157">
    <property type="entry name" value="Pou"/>
    <property type="match status" value="1"/>
</dbReference>
<dbReference type="PROSITE" id="PS00027">
    <property type="entry name" value="HOMEOBOX_1"/>
    <property type="match status" value="1"/>
</dbReference>
<dbReference type="PROSITE" id="PS50071">
    <property type="entry name" value="HOMEOBOX_2"/>
    <property type="match status" value="1"/>
</dbReference>
<dbReference type="GO" id="GO:0000978">
    <property type="term" value="F:RNA polymerase II cis-regulatory region sequence-specific DNA binding"/>
    <property type="evidence" value="ECO:0007669"/>
    <property type="project" value="TreeGrafter"/>
</dbReference>
<dbReference type="SMART" id="SM00352">
    <property type="entry name" value="POU"/>
    <property type="match status" value="1"/>
</dbReference>
<dbReference type="InterPro" id="IPR010982">
    <property type="entry name" value="Lambda_DNA-bd_dom_sf"/>
</dbReference>
<reference evidence="15" key="3">
    <citation type="submission" date="2015-06" db="UniProtKB">
        <authorList>
            <consortium name="EnsemblMetazoa"/>
        </authorList>
    </citation>
    <scope>IDENTIFICATION</scope>
</reference>
<evidence type="ECO:0000256" key="4">
    <source>
        <dbReference type="ARBA" id="ARBA00023125"/>
    </source>
</evidence>
<evidence type="ECO:0000256" key="11">
    <source>
        <dbReference type="RuleBase" id="RU361194"/>
    </source>
</evidence>
<dbReference type="Pfam" id="PF00046">
    <property type="entry name" value="Homeodomain"/>
    <property type="match status" value="1"/>
</dbReference>
<evidence type="ECO:0000313" key="16">
    <source>
        <dbReference type="Proteomes" id="UP000014760"/>
    </source>
</evidence>
<reference evidence="14 16" key="2">
    <citation type="journal article" date="2013" name="Nature">
        <title>Insights into bilaterian evolution from three spiralian genomes.</title>
        <authorList>
            <person name="Simakov O."/>
            <person name="Marletaz F."/>
            <person name="Cho S.J."/>
            <person name="Edsinger-Gonzales E."/>
            <person name="Havlak P."/>
            <person name="Hellsten U."/>
            <person name="Kuo D.H."/>
            <person name="Larsson T."/>
            <person name="Lv J."/>
            <person name="Arendt D."/>
            <person name="Savage R."/>
            <person name="Osoegawa K."/>
            <person name="de Jong P."/>
            <person name="Grimwood J."/>
            <person name="Chapman J.A."/>
            <person name="Shapiro H."/>
            <person name="Aerts A."/>
            <person name="Otillar R.P."/>
            <person name="Terry A.Y."/>
            <person name="Boore J.L."/>
            <person name="Grigoriev I.V."/>
            <person name="Lindberg D.R."/>
            <person name="Seaver E.C."/>
            <person name="Weisblat D.A."/>
            <person name="Putnam N.H."/>
            <person name="Rokhsar D.S."/>
        </authorList>
    </citation>
    <scope>NUCLEOTIDE SEQUENCE</scope>
    <source>
        <strain evidence="14 16">I ESC-2004</strain>
    </source>
</reference>
<gene>
    <name evidence="14" type="ORF">CAPTEDRAFT_206399</name>
</gene>
<evidence type="ECO:0000256" key="7">
    <source>
        <dbReference type="ARBA" id="ARBA00023163"/>
    </source>
</evidence>
<evidence type="ECO:0000256" key="5">
    <source>
        <dbReference type="ARBA" id="ARBA00023155"/>
    </source>
</evidence>
<dbReference type="PANTHER" id="PTHR11636:SF84">
    <property type="entry name" value="NETRIN-1-RELATED"/>
    <property type="match status" value="1"/>
</dbReference>
<dbReference type="OMA" id="EIFQVAQ"/>
<dbReference type="InterPro" id="IPR013847">
    <property type="entry name" value="POU"/>
</dbReference>
<feature type="domain" description="Homeobox" evidence="12">
    <location>
        <begin position="72"/>
        <end position="132"/>
    </location>
</feature>
<reference evidence="16" key="1">
    <citation type="submission" date="2012-12" db="EMBL/GenBank/DDBJ databases">
        <authorList>
            <person name="Hellsten U."/>
            <person name="Grimwood J."/>
            <person name="Chapman J.A."/>
            <person name="Shapiro H."/>
            <person name="Aerts A."/>
            <person name="Otillar R.P."/>
            <person name="Terry A.Y."/>
            <person name="Boore J.L."/>
            <person name="Simakov O."/>
            <person name="Marletaz F."/>
            <person name="Cho S.-J."/>
            <person name="Edsinger-Gonzales E."/>
            <person name="Havlak P."/>
            <person name="Kuo D.-H."/>
            <person name="Larsson T."/>
            <person name="Lv J."/>
            <person name="Arendt D."/>
            <person name="Savage R."/>
            <person name="Osoegawa K."/>
            <person name="de Jong P."/>
            <person name="Lindberg D.R."/>
            <person name="Seaver E.C."/>
            <person name="Weisblat D.A."/>
            <person name="Putnam N.H."/>
            <person name="Grigoriev I.V."/>
            <person name="Rokhsar D.S."/>
        </authorList>
    </citation>
    <scope>NUCLEOTIDE SEQUENCE</scope>
    <source>
        <strain evidence="16">I ESC-2004</strain>
    </source>
</reference>
<dbReference type="Gene3D" id="1.10.10.60">
    <property type="entry name" value="Homeodomain-like"/>
    <property type="match status" value="1"/>
</dbReference>
<keyword evidence="5 9" id="KW-0371">Homeobox</keyword>
<dbReference type="SUPFAM" id="SSF46689">
    <property type="entry name" value="Homeodomain-like"/>
    <property type="match status" value="1"/>
</dbReference>
<comment type="subcellular location">
    <subcellularLocation>
        <location evidence="1 9 10">Nucleus</location>
    </subcellularLocation>
</comment>
<evidence type="ECO:0000259" key="13">
    <source>
        <dbReference type="PROSITE" id="PS51179"/>
    </source>
</evidence>
<evidence type="ECO:0000256" key="8">
    <source>
        <dbReference type="ARBA" id="ARBA00023242"/>
    </source>
</evidence>
<dbReference type="PROSITE" id="PS00465">
    <property type="entry name" value="POU_2"/>
    <property type="match status" value="1"/>
</dbReference>
<name>R7TEX1_CAPTE</name>
<dbReference type="InterPro" id="IPR050255">
    <property type="entry name" value="POU_domain_TF"/>
</dbReference>
<dbReference type="OrthoDB" id="6358449at2759"/>
<accession>R7TEX1</accession>
<organism evidence="14">
    <name type="scientific">Capitella teleta</name>
    <name type="common">Polychaete worm</name>
    <dbReference type="NCBI Taxonomy" id="283909"/>
    <lineage>
        <taxon>Eukaryota</taxon>
        <taxon>Metazoa</taxon>
        <taxon>Spiralia</taxon>
        <taxon>Lophotrochozoa</taxon>
        <taxon>Annelida</taxon>
        <taxon>Polychaeta</taxon>
        <taxon>Sedentaria</taxon>
        <taxon>Scolecida</taxon>
        <taxon>Capitellidae</taxon>
        <taxon>Capitella</taxon>
    </lineage>
</organism>
<dbReference type="GO" id="GO:0005634">
    <property type="term" value="C:nucleus"/>
    <property type="evidence" value="ECO:0007669"/>
    <property type="project" value="UniProtKB-SubCell"/>
</dbReference>
<comment type="similarity">
    <text evidence="2">Belongs to the POU transcription factor family. Class-1 subfamily.</text>
</comment>
<dbReference type="CDD" id="cd00086">
    <property type="entry name" value="homeodomain"/>
    <property type="match status" value="1"/>
</dbReference>
<keyword evidence="6" id="KW-0010">Activator</keyword>
<evidence type="ECO:0000256" key="6">
    <source>
        <dbReference type="ARBA" id="ARBA00023159"/>
    </source>
</evidence>
<proteinExistence type="inferred from homology"/>
<keyword evidence="16" id="KW-1185">Reference proteome</keyword>
<feature type="domain" description="POU-specific" evidence="13">
    <location>
        <begin position="1"/>
        <end position="60"/>
    </location>
</feature>
<dbReference type="PRINTS" id="PR00028">
    <property type="entry name" value="POUDOMAIN"/>
</dbReference>